<reference evidence="8 9" key="1">
    <citation type="submission" date="2016-10" db="EMBL/GenBank/DDBJ databases">
        <authorList>
            <person name="de Groot N.N."/>
        </authorList>
    </citation>
    <scope>NUCLEOTIDE SEQUENCE [LARGE SCALE GENOMIC DNA]</scope>
    <source>
        <strain evidence="8 9">DSM 23609</strain>
    </source>
</reference>
<comment type="cofactor">
    <cofactor evidence="1">
        <name>FAD</name>
        <dbReference type="ChEBI" id="CHEBI:57692"/>
    </cofactor>
</comment>
<dbReference type="GO" id="GO:0048038">
    <property type="term" value="F:quinone binding"/>
    <property type="evidence" value="ECO:0007669"/>
    <property type="project" value="UniProtKB-KW"/>
</dbReference>
<dbReference type="Proteomes" id="UP000199771">
    <property type="component" value="Unassembled WGS sequence"/>
</dbReference>
<dbReference type="RefSeq" id="WP_091530464.1">
    <property type="nucleotide sequence ID" value="NZ_FOOC01000001.1"/>
</dbReference>
<evidence type="ECO:0000313" key="9">
    <source>
        <dbReference type="Proteomes" id="UP000199771"/>
    </source>
</evidence>
<dbReference type="EMBL" id="FOOC01000001">
    <property type="protein sequence ID" value="SFF26430.1"/>
    <property type="molecule type" value="Genomic_DNA"/>
</dbReference>
<keyword evidence="5" id="KW-0809">Transit peptide</keyword>
<dbReference type="SUPFAM" id="SSF51905">
    <property type="entry name" value="FAD/NAD(P)-binding domain"/>
    <property type="match status" value="2"/>
</dbReference>
<proteinExistence type="predicted"/>
<keyword evidence="4" id="KW-0274">FAD</keyword>
<dbReference type="STRING" id="1076937.SAMN04488120_101265"/>
<dbReference type="AlphaFoldDB" id="A0A1I2HAU6"/>
<dbReference type="InterPro" id="IPR023753">
    <property type="entry name" value="FAD/NAD-binding_dom"/>
</dbReference>
<evidence type="ECO:0000256" key="4">
    <source>
        <dbReference type="ARBA" id="ARBA00022827"/>
    </source>
</evidence>
<dbReference type="PANTHER" id="PTHR10632">
    <property type="entry name" value="SULFIDE:QUINONE OXIDOREDUCTASE"/>
    <property type="match status" value="1"/>
</dbReference>
<dbReference type="GO" id="GO:0070224">
    <property type="term" value="F:sulfide:quinone oxidoreductase activity"/>
    <property type="evidence" value="ECO:0007669"/>
    <property type="project" value="TreeGrafter"/>
</dbReference>
<gene>
    <name evidence="8" type="ORF">SAMN04488120_101265</name>
</gene>
<sequence>MTTTTHRHTVAIVGAGAAGLTAAAMLKRTRPDLDIALIDSATYHYYQPAWTLVGGGCYDIGRTRRELRTLIPQGVRHLAERVEQFEPEHNRVVLGNGDAVEYQVLIVAAGLQLDWHKIEGLKETLGKNGVSSNYAYEYAPYTWQCISQLKGGVALFTQPAMPIKCAGAPQKALYLAADHFRRNGLSVQSHFYTPGPAMFSVPFYAQALDKVVAHYGITAHFGHTLVAVDGPRRTATFEVGPDKQRVTQAFDFLHVVPPQSAPDVIKRSPLADASGWMAVDKFTLQSPKYDNVFGFGDCTTTPNSKTAAAVRAQAPVVVTNVLRRLSGSGGEARYDGYASCPLTTSRGKIMLAEFCYDGVVTPSFPLDPRIPRRSYWWLKKHYLPYLYWEQMLRGRPGPDWHAKREFPAQVPTFEP</sequence>
<dbReference type="GO" id="GO:0071949">
    <property type="term" value="F:FAD binding"/>
    <property type="evidence" value="ECO:0007669"/>
    <property type="project" value="TreeGrafter"/>
</dbReference>
<keyword evidence="3" id="KW-0874">Quinone</keyword>
<evidence type="ECO:0000256" key="3">
    <source>
        <dbReference type="ARBA" id="ARBA00022719"/>
    </source>
</evidence>
<accession>A0A1I2HAU6</accession>
<evidence type="ECO:0000313" key="8">
    <source>
        <dbReference type="EMBL" id="SFF26430.1"/>
    </source>
</evidence>
<dbReference type="InterPro" id="IPR036188">
    <property type="entry name" value="FAD/NAD-bd_sf"/>
</dbReference>
<dbReference type="OrthoDB" id="9802771at2"/>
<keyword evidence="6" id="KW-0560">Oxidoreductase</keyword>
<dbReference type="Gene3D" id="3.50.50.60">
    <property type="entry name" value="FAD/NAD(P)-binding domain"/>
    <property type="match status" value="2"/>
</dbReference>
<evidence type="ECO:0000256" key="6">
    <source>
        <dbReference type="ARBA" id="ARBA00023002"/>
    </source>
</evidence>
<evidence type="ECO:0000256" key="2">
    <source>
        <dbReference type="ARBA" id="ARBA00022630"/>
    </source>
</evidence>
<organism evidence="8 9">
    <name type="scientific">Fontimonas thermophila</name>
    <dbReference type="NCBI Taxonomy" id="1076937"/>
    <lineage>
        <taxon>Bacteria</taxon>
        <taxon>Pseudomonadati</taxon>
        <taxon>Pseudomonadota</taxon>
        <taxon>Gammaproteobacteria</taxon>
        <taxon>Nevskiales</taxon>
        <taxon>Nevskiaceae</taxon>
        <taxon>Fontimonas</taxon>
    </lineage>
</organism>
<protein>
    <submittedName>
        <fullName evidence="8">Sulfide:quinone oxidoreductase</fullName>
    </submittedName>
</protein>
<dbReference type="FunFam" id="3.50.50.60:FF:000034">
    <property type="entry name" value="sulfide:quinone oxidoreductase, mitochondrial"/>
    <property type="match status" value="1"/>
</dbReference>
<feature type="domain" description="FAD/NAD(P)-binding" evidence="7">
    <location>
        <begin position="9"/>
        <end position="128"/>
    </location>
</feature>
<keyword evidence="9" id="KW-1185">Reference proteome</keyword>
<name>A0A1I2HAU6_9GAMM</name>
<dbReference type="GO" id="GO:0070221">
    <property type="term" value="P:sulfide oxidation, using sulfide:quinone oxidoreductase"/>
    <property type="evidence" value="ECO:0007669"/>
    <property type="project" value="TreeGrafter"/>
</dbReference>
<dbReference type="Pfam" id="PF07992">
    <property type="entry name" value="Pyr_redox_2"/>
    <property type="match status" value="1"/>
</dbReference>
<keyword evidence="2" id="KW-0285">Flavoprotein</keyword>
<evidence type="ECO:0000259" key="7">
    <source>
        <dbReference type="Pfam" id="PF07992"/>
    </source>
</evidence>
<dbReference type="PANTHER" id="PTHR10632:SF2">
    <property type="entry name" value="SULFIDE:QUINONE OXIDOREDUCTASE, MITOCHONDRIAL"/>
    <property type="match status" value="1"/>
</dbReference>
<evidence type="ECO:0000256" key="5">
    <source>
        <dbReference type="ARBA" id="ARBA00022946"/>
    </source>
</evidence>
<evidence type="ECO:0000256" key="1">
    <source>
        <dbReference type="ARBA" id="ARBA00001974"/>
    </source>
</evidence>
<dbReference type="InterPro" id="IPR015904">
    <property type="entry name" value="Sulphide_quinone_reductase"/>
</dbReference>